<dbReference type="STRING" id="1042163.BRLA_c000160"/>
<evidence type="ECO:0000256" key="16">
    <source>
        <dbReference type="HAMAP-Rule" id="MF_01694"/>
    </source>
</evidence>
<organism evidence="19 20">
    <name type="scientific">Brevibacillus laterosporus LMG 15441</name>
    <dbReference type="NCBI Taxonomy" id="1042163"/>
    <lineage>
        <taxon>Bacteria</taxon>
        <taxon>Bacillati</taxon>
        <taxon>Bacillota</taxon>
        <taxon>Bacilli</taxon>
        <taxon>Bacillales</taxon>
        <taxon>Paenibacillaceae</taxon>
        <taxon>Brevibacillus</taxon>
    </lineage>
</organism>
<evidence type="ECO:0000256" key="15">
    <source>
        <dbReference type="ARBA" id="ARBA00070199"/>
    </source>
</evidence>
<dbReference type="InterPro" id="IPR024177">
    <property type="entry name" value="Biotin_synthase"/>
</dbReference>
<evidence type="ECO:0000256" key="8">
    <source>
        <dbReference type="ARBA" id="ARBA00022714"/>
    </source>
</evidence>
<sequence>MSTSAIGSTYDWSILAQKSIAGELLTKEEALSVLQATDDELLPILQAAYQVRYRFFAKRVKLNMIMNAKSGHCREDCGYCSQSSRSSAPIEKYTILDKETLLKGAQEAITRKAGTYCIVASGRGPTERELQQVIDAVTEIKQTSSLKICACLGLLTSEQASRLAAAGVDRYNHNINTSKENYAAITTTHTYDQRTETIEHAKTAGMSPCSGVIIGMGETLEEIVEMAYTLRAINADSIPINFLNPILGTPLAHMERNTPRFCLKVIALFRFICPTKEVRIAGGRELNLGHLQPLALYAANSVFVGDYLTTAGQSIHADHQMIVDMGFEIEENAFANDHVHE</sequence>
<dbReference type="InterPro" id="IPR058240">
    <property type="entry name" value="rSAM_sf"/>
</dbReference>
<dbReference type="RefSeq" id="WP_003333966.1">
    <property type="nucleotide sequence ID" value="NZ_CP007806.1"/>
</dbReference>
<name>A0A075QXU8_BRELA</name>
<gene>
    <name evidence="16" type="primary">bioB</name>
    <name evidence="19" type="ORF">BRLA_c000160</name>
</gene>
<keyword evidence="5 16" id="KW-0004">4Fe-4S</keyword>
<keyword evidence="12 16" id="KW-0411">Iron-sulfur</keyword>
<dbReference type="InterPro" id="IPR007197">
    <property type="entry name" value="rSAM"/>
</dbReference>
<evidence type="ECO:0000256" key="4">
    <source>
        <dbReference type="ARBA" id="ARBA00012236"/>
    </source>
</evidence>
<dbReference type="FunFam" id="3.20.20.70:FF:000026">
    <property type="entry name" value="Biotin synthase"/>
    <property type="match status" value="1"/>
</dbReference>
<dbReference type="SUPFAM" id="SSF102114">
    <property type="entry name" value="Radical SAM enzymes"/>
    <property type="match status" value="1"/>
</dbReference>
<dbReference type="UniPathway" id="UPA00078">
    <property type="reaction ID" value="UER00162"/>
</dbReference>
<feature type="binding site" evidence="16 17">
    <location>
        <position position="117"/>
    </location>
    <ligand>
        <name>[2Fe-2S] cluster</name>
        <dbReference type="ChEBI" id="CHEBI:190135"/>
    </ligand>
</feature>
<dbReference type="GO" id="GO:0051537">
    <property type="term" value="F:2 iron, 2 sulfur cluster binding"/>
    <property type="evidence" value="ECO:0007669"/>
    <property type="project" value="UniProtKB-KW"/>
</dbReference>
<comment type="function">
    <text evidence="14 16">Catalyzes the conversion of dethiobiotin (DTB) to biotin by the insertion of a sulfur atom into dethiobiotin via a radical-based mechanism.</text>
</comment>
<evidence type="ECO:0000313" key="20">
    <source>
        <dbReference type="Proteomes" id="UP000005850"/>
    </source>
</evidence>
<keyword evidence="11 16" id="KW-0408">Iron</keyword>
<feature type="binding site" evidence="16 17">
    <location>
        <position position="77"/>
    </location>
    <ligand>
        <name>[4Fe-4S] cluster</name>
        <dbReference type="ChEBI" id="CHEBI:49883"/>
        <note>4Fe-4S-S-AdoMet</note>
    </ligand>
</feature>
<dbReference type="GO" id="GO:0009102">
    <property type="term" value="P:biotin biosynthetic process"/>
    <property type="evidence" value="ECO:0007669"/>
    <property type="project" value="UniProtKB-UniRule"/>
</dbReference>
<evidence type="ECO:0000256" key="17">
    <source>
        <dbReference type="PIRSR" id="PIRSR001619-1"/>
    </source>
</evidence>
<dbReference type="GO" id="GO:0004076">
    <property type="term" value="F:biotin synthase activity"/>
    <property type="evidence" value="ECO:0007669"/>
    <property type="project" value="UniProtKB-UniRule"/>
</dbReference>
<dbReference type="InterPro" id="IPR013785">
    <property type="entry name" value="Aldolase_TIM"/>
</dbReference>
<dbReference type="PROSITE" id="PS51918">
    <property type="entry name" value="RADICAL_SAM"/>
    <property type="match status" value="1"/>
</dbReference>
<keyword evidence="10 16" id="KW-0093">Biotin biosynthesis</keyword>
<comment type="similarity">
    <text evidence="2 16">Belongs to the radical SAM superfamily. Biotin synthase family.</text>
</comment>
<dbReference type="SFLD" id="SFLDG01278">
    <property type="entry name" value="biotin_synthase_like"/>
    <property type="match status" value="1"/>
</dbReference>
<comment type="subunit">
    <text evidence="3 16">Homodimer.</text>
</comment>
<evidence type="ECO:0000256" key="3">
    <source>
        <dbReference type="ARBA" id="ARBA00011738"/>
    </source>
</evidence>
<evidence type="ECO:0000256" key="9">
    <source>
        <dbReference type="ARBA" id="ARBA00022723"/>
    </source>
</evidence>
<dbReference type="PANTHER" id="PTHR22976">
    <property type="entry name" value="BIOTIN SYNTHASE"/>
    <property type="match status" value="1"/>
</dbReference>
<feature type="binding site" evidence="16 17">
    <location>
        <position position="279"/>
    </location>
    <ligand>
        <name>[2Fe-2S] cluster</name>
        <dbReference type="ChEBI" id="CHEBI:190135"/>
    </ligand>
</feature>
<evidence type="ECO:0000256" key="13">
    <source>
        <dbReference type="ARBA" id="ARBA00051157"/>
    </source>
</evidence>
<dbReference type="Gene3D" id="3.20.20.70">
    <property type="entry name" value="Aldolase class I"/>
    <property type="match status" value="1"/>
</dbReference>
<dbReference type="EC" id="2.8.1.6" evidence="4 16"/>
<dbReference type="KEGG" id="blr:BRLA_c000160"/>
<dbReference type="EMBL" id="CP007806">
    <property type="protein sequence ID" value="AIG24434.1"/>
    <property type="molecule type" value="Genomic_DNA"/>
</dbReference>
<dbReference type="NCBIfam" id="TIGR00433">
    <property type="entry name" value="bioB"/>
    <property type="match status" value="1"/>
</dbReference>
<feature type="binding site" evidence="16 17">
    <location>
        <position position="209"/>
    </location>
    <ligand>
        <name>[2Fe-2S] cluster</name>
        <dbReference type="ChEBI" id="CHEBI:190135"/>
    </ligand>
</feature>
<dbReference type="Pfam" id="PF04055">
    <property type="entry name" value="Radical_SAM"/>
    <property type="match status" value="1"/>
</dbReference>
<dbReference type="eggNOG" id="COG0502">
    <property type="taxonomic scope" value="Bacteria"/>
</dbReference>
<keyword evidence="6 16" id="KW-0808">Transferase</keyword>
<evidence type="ECO:0000256" key="1">
    <source>
        <dbReference type="ARBA" id="ARBA00004942"/>
    </source>
</evidence>
<evidence type="ECO:0000256" key="11">
    <source>
        <dbReference type="ARBA" id="ARBA00023004"/>
    </source>
</evidence>
<accession>A0A075QXU8</accession>
<dbReference type="SMART" id="SM00729">
    <property type="entry name" value="Elp3"/>
    <property type="match status" value="1"/>
</dbReference>
<keyword evidence="9 16" id="KW-0479">Metal-binding</keyword>
<feature type="domain" description="Radical SAM core" evidence="18">
    <location>
        <begin position="55"/>
        <end position="281"/>
    </location>
</feature>
<comment type="cofactor">
    <cofactor evidence="16 17">
        <name>[4Fe-4S] cluster</name>
        <dbReference type="ChEBI" id="CHEBI:49883"/>
    </cofactor>
    <text evidence="16 17">Binds 1 [4Fe-4S] cluster. The cluster is coordinated with 3 cysteines and an exchangeable S-adenosyl-L-methionine.</text>
</comment>
<evidence type="ECO:0000256" key="7">
    <source>
        <dbReference type="ARBA" id="ARBA00022691"/>
    </source>
</evidence>
<dbReference type="HOGENOM" id="CLU_033172_2_1_9"/>
<evidence type="ECO:0000256" key="5">
    <source>
        <dbReference type="ARBA" id="ARBA00022485"/>
    </source>
</evidence>
<dbReference type="CDD" id="cd01335">
    <property type="entry name" value="Radical_SAM"/>
    <property type="match status" value="1"/>
</dbReference>
<comment type="cofactor">
    <cofactor evidence="16">
        <name>[2Fe-2S] cluster</name>
        <dbReference type="ChEBI" id="CHEBI:190135"/>
    </cofactor>
    <text evidence="16">Binds 1 [2Fe-2S] cluster. The cluster is coordinated with 3 cysteines and 1 arginine.</text>
</comment>
<feature type="binding site" evidence="16 17">
    <location>
        <position position="80"/>
    </location>
    <ligand>
        <name>[4Fe-4S] cluster</name>
        <dbReference type="ChEBI" id="CHEBI:49883"/>
        <note>4Fe-4S-S-AdoMet</note>
    </ligand>
</feature>
<evidence type="ECO:0000259" key="18">
    <source>
        <dbReference type="PROSITE" id="PS51918"/>
    </source>
</evidence>
<keyword evidence="8 16" id="KW-0001">2Fe-2S</keyword>
<dbReference type="PANTHER" id="PTHR22976:SF2">
    <property type="entry name" value="BIOTIN SYNTHASE, MITOCHONDRIAL"/>
    <property type="match status" value="1"/>
</dbReference>
<dbReference type="SMART" id="SM00876">
    <property type="entry name" value="BATS"/>
    <property type="match status" value="1"/>
</dbReference>
<reference evidence="19 20" key="1">
    <citation type="journal article" date="2011" name="J. Bacteriol.">
        <title>Genome sequence of Brevibacillus laterosporus LMG 15441, a pathogen of invertebrates.</title>
        <authorList>
            <person name="Djukic M."/>
            <person name="Poehlein A."/>
            <person name="Thurmer A."/>
            <person name="Daniel R."/>
        </authorList>
    </citation>
    <scope>NUCLEOTIDE SEQUENCE [LARGE SCALE GENOMIC DNA]</scope>
    <source>
        <strain evidence="19 20">LMG 15441</strain>
    </source>
</reference>
<dbReference type="SFLD" id="SFLDS00029">
    <property type="entry name" value="Radical_SAM"/>
    <property type="match status" value="1"/>
</dbReference>
<comment type="catalytic activity">
    <reaction evidence="13 16">
        <text>(4R,5S)-dethiobiotin + (sulfur carrier)-SH + 2 reduced [2Fe-2S]-[ferredoxin] + 2 S-adenosyl-L-methionine = (sulfur carrier)-H + biotin + 2 5'-deoxyadenosine + 2 L-methionine + 2 oxidized [2Fe-2S]-[ferredoxin]</text>
        <dbReference type="Rhea" id="RHEA:22060"/>
        <dbReference type="Rhea" id="RHEA-COMP:10000"/>
        <dbReference type="Rhea" id="RHEA-COMP:10001"/>
        <dbReference type="Rhea" id="RHEA-COMP:14737"/>
        <dbReference type="Rhea" id="RHEA-COMP:14739"/>
        <dbReference type="ChEBI" id="CHEBI:17319"/>
        <dbReference type="ChEBI" id="CHEBI:29917"/>
        <dbReference type="ChEBI" id="CHEBI:33737"/>
        <dbReference type="ChEBI" id="CHEBI:33738"/>
        <dbReference type="ChEBI" id="CHEBI:57586"/>
        <dbReference type="ChEBI" id="CHEBI:57844"/>
        <dbReference type="ChEBI" id="CHEBI:59789"/>
        <dbReference type="ChEBI" id="CHEBI:64428"/>
        <dbReference type="ChEBI" id="CHEBI:149473"/>
        <dbReference type="EC" id="2.8.1.6"/>
    </reaction>
</comment>
<dbReference type="InterPro" id="IPR006638">
    <property type="entry name" value="Elp3/MiaA/NifB-like_rSAM"/>
</dbReference>
<dbReference type="SFLD" id="SFLDG01060">
    <property type="entry name" value="BATS_domain_containing"/>
    <property type="match status" value="1"/>
</dbReference>
<evidence type="ECO:0000313" key="19">
    <source>
        <dbReference type="EMBL" id="AIG24434.1"/>
    </source>
</evidence>
<dbReference type="GO" id="GO:0051539">
    <property type="term" value="F:4 iron, 4 sulfur cluster binding"/>
    <property type="evidence" value="ECO:0007669"/>
    <property type="project" value="UniProtKB-KW"/>
</dbReference>
<feature type="binding site" evidence="16 17">
    <location>
        <position position="149"/>
    </location>
    <ligand>
        <name>[2Fe-2S] cluster</name>
        <dbReference type="ChEBI" id="CHEBI:190135"/>
    </ligand>
</feature>
<feature type="binding site" evidence="16 17">
    <location>
        <position position="73"/>
    </location>
    <ligand>
        <name>[4Fe-4S] cluster</name>
        <dbReference type="ChEBI" id="CHEBI:49883"/>
        <note>4Fe-4S-S-AdoMet</note>
    </ligand>
</feature>
<evidence type="ECO:0000256" key="14">
    <source>
        <dbReference type="ARBA" id="ARBA00057568"/>
    </source>
</evidence>
<dbReference type="GO" id="GO:0005506">
    <property type="term" value="F:iron ion binding"/>
    <property type="evidence" value="ECO:0007669"/>
    <property type="project" value="UniProtKB-UniRule"/>
</dbReference>
<dbReference type="InterPro" id="IPR010722">
    <property type="entry name" value="BATS_dom"/>
</dbReference>
<proteinExistence type="inferred from homology"/>
<dbReference type="Pfam" id="PF06968">
    <property type="entry name" value="BATS"/>
    <property type="match status" value="1"/>
</dbReference>
<comment type="cofactor">
    <cofactor evidence="17">
        <name>[2Fe-2S] cluster</name>
        <dbReference type="ChEBI" id="CHEBI:190135"/>
    </cofactor>
    <text evidence="17">Binds 1 [2Fe-2S] cluster. The cluster is coordinated with 3 cysteines and 1 arginine.</text>
</comment>
<comment type="pathway">
    <text evidence="1 16">Cofactor biosynthesis; biotin biosynthesis; biotin from 7,8-diaminononanoate: step 2/2.</text>
</comment>
<evidence type="ECO:0000256" key="6">
    <source>
        <dbReference type="ARBA" id="ARBA00022679"/>
    </source>
</evidence>
<dbReference type="AlphaFoldDB" id="A0A075QXU8"/>
<evidence type="ECO:0000256" key="12">
    <source>
        <dbReference type="ARBA" id="ARBA00023014"/>
    </source>
</evidence>
<evidence type="ECO:0000256" key="2">
    <source>
        <dbReference type="ARBA" id="ARBA00010765"/>
    </source>
</evidence>
<keyword evidence="7 16" id="KW-0949">S-adenosyl-L-methionine</keyword>
<dbReference type="HAMAP" id="MF_01694">
    <property type="entry name" value="BioB"/>
    <property type="match status" value="1"/>
</dbReference>
<dbReference type="InterPro" id="IPR002684">
    <property type="entry name" value="Biotin_synth/BioAB"/>
</dbReference>
<protein>
    <recommendedName>
        <fullName evidence="15 16">Biotin synthase</fullName>
        <ecNumber evidence="4 16">2.8.1.6</ecNumber>
    </recommendedName>
</protein>
<dbReference type="PIRSF" id="PIRSF001619">
    <property type="entry name" value="Biotin_synth"/>
    <property type="match status" value="1"/>
</dbReference>
<evidence type="ECO:0000256" key="10">
    <source>
        <dbReference type="ARBA" id="ARBA00022756"/>
    </source>
</evidence>
<keyword evidence="20" id="KW-1185">Reference proteome</keyword>
<dbReference type="Proteomes" id="UP000005850">
    <property type="component" value="Chromosome"/>
</dbReference>